<dbReference type="GO" id="GO:0047465">
    <property type="term" value="F:N-acylglucosamine-6-phosphate 2-epimerase activity"/>
    <property type="evidence" value="ECO:0007669"/>
    <property type="project" value="UniProtKB-EC"/>
</dbReference>
<organism evidence="13 14">
    <name type="scientific">Sinorhizobium terangae</name>
    <dbReference type="NCBI Taxonomy" id="110322"/>
    <lineage>
        <taxon>Bacteria</taxon>
        <taxon>Pseudomonadati</taxon>
        <taxon>Pseudomonadota</taxon>
        <taxon>Alphaproteobacteria</taxon>
        <taxon>Hyphomicrobiales</taxon>
        <taxon>Rhizobiaceae</taxon>
        <taxon>Sinorhizobium/Ensifer group</taxon>
        <taxon>Sinorhizobium</taxon>
    </lineage>
</organism>
<comment type="catalytic activity">
    <reaction evidence="1 12">
        <text>an N-acyl-D-glucosamine 6-phosphate = an N-acyl-D-mannosamine 6-phosphate</text>
        <dbReference type="Rhea" id="RHEA:23932"/>
        <dbReference type="ChEBI" id="CHEBI:57599"/>
        <dbReference type="ChEBI" id="CHEBI:57666"/>
        <dbReference type="EC" id="5.1.3.9"/>
    </reaction>
</comment>
<comment type="similarity">
    <text evidence="12">Belongs to the NanE family.</text>
</comment>
<comment type="catalytic activity">
    <reaction evidence="7">
        <text>an N-acyl-D-mannosamine + ATP = an N-acyl-D-mannosamine 6-phosphate + ADP + H(+)</text>
        <dbReference type="Rhea" id="RHEA:23832"/>
        <dbReference type="ChEBI" id="CHEBI:15378"/>
        <dbReference type="ChEBI" id="CHEBI:16062"/>
        <dbReference type="ChEBI" id="CHEBI:30616"/>
        <dbReference type="ChEBI" id="CHEBI:57666"/>
        <dbReference type="ChEBI" id="CHEBI:456216"/>
        <dbReference type="EC" id="2.7.1.60"/>
    </reaction>
</comment>
<dbReference type="InterPro" id="IPR013785">
    <property type="entry name" value="Aldolase_TIM"/>
</dbReference>
<dbReference type="PANTHER" id="PTHR36204">
    <property type="entry name" value="N-ACETYLMANNOSAMINE-6-PHOSPHATE 2-EPIMERASE-RELATED"/>
    <property type="match status" value="1"/>
</dbReference>
<dbReference type="SUPFAM" id="SSF53067">
    <property type="entry name" value="Actin-like ATPase domain"/>
    <property type="match status" value="1"/>
</dbReference>
<evidence type="ECO:0000256" key="6">
    <source>
        <dbReference type="ARBA" id="ARBA00023277"/>
    </source>
</evidence>
<protein>
    <recommendedName>
        <fullName evidence="12">Putative N-acetylmannosamine-6-phosphate 2-epimerase</fullName>
        <ecNumber evidence="12">5.1.3.9</ecNumber>
    </recommendedName>
    <alternativeName>
        <fullName evidence="12">ManNAc-6-P epimerase</fullName>
    </alternativeName>
</protein>
<gene>
    <name evidence="12" type="primary">nanE</name>
    <name evidence="13" type="ORF">GHK62_05055</name>
</gene>
<evidence type="ECO:0000256" key="11">
    <source>
        <dbReference type="ARBA" id="ARBA00061385"/>
    </source>
</evidence>
<evidence type="ECO:0000313" key="13">
    <source>
        <dbReference type="EMBL" id="MQX14144.1"/>
    </source>
</evidence>
<name>A0A6N7LBL2_SINTE</name>
<dbReference type="SUPFAM" id="SSF51366">
    <property type="entry name" value="Ribulose-phoshate binding barrel"/>
    <property type="match status" value="1"/>
</dbReference>
<dbReference type="InterPro" id="IPR007260">
    <property type="entry name" value="NanE"/>
</dbReference>
<evidence type="ECO:0000313" key="14">
    <source>
        <dbReference type="Proteomes" id="UP000439983"/>
    </source>
</evidence>
<comment type="caution">
    <text evidence="13">The sequence shown here is derived from an EMBL/GenBank/DDBJ whole genome shotgun (WGS) entry which is preliminary data.</text>
</comment>
<dbReference type="InterPro" id="IPR043129">
    <property type="entry name" value="ATPase_NBD"/>
</dbReference>
<evidence type="ECO:0000256" key="10">
    <source>
        <dbReference type="ARBA" id="ARBA00061354"/>
    </source>
</evidence>
<dbReference type="FunFam" id="3.20.20.70:FF:000035">
    <property type="entry name" value="Putative N-acetylmannosamine-6-phosphate 2-epimerase"/>
    <property type="match status" value="1"/>
</dbReference>
<keyword evidence="6 12" id="KW-0119">Carbohydrate metabolism</keyword>
<comment type="pathway">
    <text evidence="9">Amino-sugar metabolism; N-acetylneuraminate degradation; D-fructose 6-phosphate from N-acetylneuraminate: step 2/5.</text>
</comment>
<keyword evidence="14" id="KW-1185">Reference proteome</keyword>
<dbReference type="InterPro" id="IPR011060">
    <property type="entry name" value="RibuloseP-bd_barrel"/>
</dbReference>
<keyword evidence="4" id="KW-0418">Kinase</keyword>
<comment type="function">
    <text evidence="2 12">Converts N-acetylmannosamine-6-phosphate (ManNAc-6-P) to N-acetylglucosamine-6-phosphate (GlcNAc-6-P).</text>
</comment>
<dbReference type="Pfam" id="PF00480">
    <property type="entry name" value="ROK"/>
    <property type="match status" value="1"/>
</dbReference>
<keyword evidence="5 12" id="KW-0413">Isomerase</keyword>
<evidence type="ECO:0000256" key="2">
    <source>
        <dbReference type="ARBA" id="ARBA00002147"/>
    </source>
</evidence>
<evidence type="ECO:0000256" key="5">
    <source>
        <dbReference type="ARBA" id="ARBA00023235"/>
    </source>
</evidence>
<dbReference type="HAMAP" id="MF_01235">
    <property type="entry name" value="ManNAc6P_epimer"/>
    <property type="match status" value="1"/>
</dbReference>
<dbReference type="EMBL" id="WITC01000026">
    <property type="protein sequence ID" value="MQX14144.1"/>
    <property type="molecule type" value="Genomic_DNA"/>
</dbReference>
<reference evidence="13 14" key="1">
    <citation type="journal article" date="2013" name="Genome Biol.">
        <title>Comparative genomics of the core and accessory genomes of 48 Sinorhizobium strains comprising five genospecies.</title>
        <authorList>
            <person name="Sugawara M."/>
            <person name="Epstein B."/>
            <person name="Badgley B.D."/>
            <person name="Unno T."/>
            <person name="Xu L."/>
            <person name="Reese J."/>
            <person name="Gyaneshwar P."/>
            <person name="Denny R."/>
            <person name="Mudge J."/>
            <person name="Bharti A.K."/>
            <person name="Farmer A.D."/>
            <person name="May G.D."/>
            <person name="Woodward J.E."/>
            <person name="Medigue C."/>
            <person name="Vallenet D."/>
            <person name="Lajus A."/>
            <person name="Rouy Z."/>
            <person name="Martinez-Vaz B."/>
            <person name="Tiffin P."/>
            <person name="Young N.D."/>
            <person name="Sadowsky M.J."/>
        </authorList>
    </citation>
    <scope>NUCLEOTIDE SEQUENCE [LARGE SCALE GENOMIC DNA]</scope>
    <source>
        <strain evidence="13 14">USDA4894</strain>
    </source>
</reference>
<dbReference type="NCBIfam" id="NF002231">
    <property type="entry name" value="PRK01130.1"/>
    <property type="match status" value="1"/>
</dbReference>
<dbReference type="InterPro" id="IPR000600">
    <property type="entry name" value="ROK"/>
</dbReference>
<dbReference type="RefSeq" id="WP_153437228.1">
    <property type="nucleotide sequence ID" value="NZ_JACIGA010000010.1"/>
</dbReference>
<evidence type="ECO:0000256" key="12">
    <source>
        <dbReference type="HAMAP-Rule" id="MF_01235"/>
    </source>
</evidence>
<evidence type="ECO:0000256" key="3">
    <source>
        <dbReference type="ARBA" id="ARBA00005081"/>
    </source>
</evidence>
<comment type="function">
    <text evidence="8">Catalyzes the phosphorylation of N-acetylmannosamine (ManNAc) to ManNAc-6-P.</text>
</comment>
<proteinExistence type="inferred from homology"/>
<comment type="similarity">
    <text evidence="10">In the N-terminal section; belongs to the NanE family.</text>
</comment>
<sequence>MHREKIKNGLIVSCQPVPAGPMDYAEFVTGFAKAALDAGACALRIESVAYVQAVRSAVTVPIIGIVKRDLSDSPVRITPYVSDAEALADAGADIVAFDATDRVRPAEIDALVRAVKAKGKLTMADCSSLEDAERALAAGVDFVGTTLSGYVGGPEPVDPDIELIAAMRRLTPYVIAEGRIRSPEQAAAAVKAGAYAVVVGSAITRTEHVTSWFHEAVAKASTRQEGRSAETVLAVDIGGTKTMAALVKGAAIIDEIVIPTAREAGPDGWLEAIAESTAQWRGRYARIGFAVTGLVRDGHWSALNPATLGIPDGYHLVDRAKRLLGKPVFAMNDAQAAAWGEYKFGAGSGGNLVFLTISTGIGGGIVINGRPLSGLAGHFGLIRGPSQGRAPLEDETSGRWIAAEALKAGHEVEAAEVFQRARQGAPWARAIVSQSALRVATLCRDIQLMFDPDQIVIGGGIGLAAGYIDEMRDHLQDVAPRLAPRLVAAKLGSRAGIVGVADLAGEGG</sequence>
<dbReference type="GO" id="GO:0009384">
    <property type="term" value="F:N-acylmannosamine kinase activity"/>
    <property type="evidence" value="ECO:0007669"/>
    <property type="project" value="UniProtKB-EC"/>
</dbReference>
<dbReference type="GO" id="GO:0006053">
    <property type="term" value="P:N-acetylmannosamine catabolic process"/>
    <property type="evidence" value="ECO:0007669"/>
    <property type="project" value="TreeGrafter"/>
</dbReference>
<dbReference type="UniPathway" id="UPA00629">
    <property type="reaction ID" value="UER00682"/>
</dbReference>
<dbReference type="CDD" id="cd04729">
    <property type="entry name" value="NanE"/>
    <property type="match status" value="1"/>
</dbReference>
<dbReference type="Gene3D" id="3.20.20.70">
    <property type="entry name" value="Aldolase class I"/>
    <property type="match status" value="1"/>
</dbReference>
<evidence type="ECO:0000256" key="1">
    <source>
        <dbReference type="ARBA" id="ARBA00000056"/>
    </source>
</evidence>
<dbReference type="Pfam" id="PF04131">
    <property type="entry name" value="NanE"/>
    <property type="match status" value="1"/>
</dbReference>
<dbReference type="Gene3D" id="3.30.420.40">
    <property type="match status" value="2"/>
</dbReference>
<dbReference type="EC" id="5.1.3.9" evidence="12"/>
<comment type="similarity">
    <text evidence="11">In the C-terminal section; belongs to the ROK (NagC/XylR) family. NanK subfamily.</text>
</comment>
<keyword evidence="4" id="KW-0808">Transferase</keyword>
<evidence type="ECO:0000256" key="9">
    <source>
        <dbReference type="ARBA" id="ARBA00060606"/>
    </source>
</evidence>
<dbReference type="GO" id="GO:0005829">
    <property type="term" value="C:cytosol"/>
    <property type="evidence" value="ECO:0007669"/>
    <property type="project" value="TreeGrafter"/>
</dbReference>
<comment type="pathway">
    <text evidence="3 12">Amino-sugar metabolism; N-acetylneuraminate degradation; D-fructose 6-phosphate from N-acetylneuraminate: step 3/5.</text>
</comment>
<dbReference type="GO" id="GO:0019262">
    <property type="term" value="P:N-acetylneuraminate catabolic process"/>
    <property type="evidence" value="ECO:0007669"/>
    <property type="project" value="UniProtKB-UniRule"/>
</dbReference>
<evidence type="ECO:0000256" key="4">
    <source>
        <dbReference type="ARBA" id="ARBA00022777"/>
    </source>
</evidence>
<dbReference type="OrthoDB" id="9810372at2"/>
<dbReference type="AlphaFoldDB" id="A0A6N7LBL2"/>
<dbReference type="PANTHER" id="PTHR36204:SF1">
    <property type="entry name" value="N-ACETYLMANNOSAMINE-6-PHOSPHATE 2-EPIMERASE-RELATED"/>
    <property type="match status" value="1"/>
</dbReference>
<accession>A0A6N7LBL2</accession>
<dbReference type="Proteomes" id="UP000439983">
    <property type="component" value="Unassembled WGS sequence"/>
</dbReference>
<evidence type="ECO:0000256" key="8">
    <source>
        <dbReference type="ARBA" id="ARBA00053450"/>
    </source>
</evidence>
<evidence type="ECO:0000256" key="7">
    <source>
        <dbReference type="ARBA" id="ARBA00050815"/>
    </source>
</evidence>